<evidence type="ECO:0000313" key="2">
    <source>
        <dbReference type="Proteomes" id="UP001075225"/>
    </source>
</evidence>
<comment type="caution">
    <text evidence="1">The sequence shown here is derived from an EMBL/GenBank/DDBJ whole genome shotgun (WGS) entry which is preliminary data.</text>
</comment>
<protein>
    <recommendedName>
        <fullName evidence="3">DUF4376 domain-containing protein</fullName>
    </recommendedName>
</protein>
<dbReference type="EMBL" id="JAPXGO010000001">
    <property type="protein sequence ID" value="MCZ6159080.1"/>
    <property type="molecule type" value="Genomic_DNA"/>
</dbReference>
<accession>A0A9Q4KKE7</accession>
<proteinExistence type="predicted"/>
<dbReference type="Proteomes" id="UP001075225">
    <property type="component" value="Unassembled WGS sequence"/>
</dbReference>
<reference evidence="1" key="1">
    <citation type="submission" date="2022-12" db="EMBL/GenBank/DDBJ databases">
        <title>Species Delineation and Comparative Genomics within the Campylobacter ureolyticus Complex.</title>
        <authorList>
            <person name="Maki J."/>
            <person name="Howard M."/>
            <person name="Connelly S."/>
            <person name="Hardy D.J."/>
            <person name="Cameron A."/>
        </authorList>
    </citation>
    <scope>NUCLEOTIDE SEQUENCE</scope>
    <source>
        <strain evidence="1">URMC_787</strain>
    </source>
</reference>
<sequence length="226" mass="25838">MQIYNYDKKTKEFISEEVAELDPIGGKSLIPANATAIKPLSKKDGFVSCFDEKKQIWEYKKDLRGKEFWSKETGLKIVVNTLDFDTKNYIATPPKENQIMQNGKWVDDIKMLKKEMITLIHQKKDELNFSNYEFENHTYRMGADVQADLLATITIFGAVGKLPAGYTIKDIKTNEYVAFDLPKLVKLSAQVATRKAEAIFKTQKLEDAINKCTTKAQLDKIELKLV</sequence>
<organism evidence="1 2">
    <name type="scientific">Campylobacter ureolyticus</name>
    <dbReference type="NCBI Taxonomy" id="827"/>
    <lineage>
        <taxon>Bacteria</taxon>
        <taxon>Pseudomonadati</taxon>
        <taxon>Campylobacterota</taxon>
        <taxon>Epsilonproteobacteria</taxon>
        <taxon>Campylobacterales</taxon>
        <taxon>Campylobacteraceae</taxon>
        <taxon>Campylobacter</taxon>
    </lineage>
</organism>
<name>A0A9Q4KKE7_9BACT</name>
<dbReference type="AlphaFoldDB" id="A0A9Q4KKE7"/>
<evidence type="ECO:0000313" key="1">
    <source>
        <dbReference type="EMBL" id="MCZ6159080.1"/>
    </source>
</evidence>
<dbReference type="RefSeq" id="WP_269484205.1">
    <property type="nucleotide sequence ID" value="NZ_JAPXGJ010000001.1"/>
</dbReference>
<gene>
    <name evidence="1" type="ORF">O6B32_01065</name>
</gene>
<evidence type="ECO:0008006" key="3">
    <source>
        <dbReference type="Google" id="ProtNLM"/>
    </source>
</evidence>